<reference evidence="2 3" key="1">
    <citation type="journal article" date="2023" name="Hortic Res">
        <title>The complete reference genome for grapevine (Vitis vinifera L.) genetics and breeding.</title>
        <authorList>
            <person name="Shi X."/>
            <person name="Cao S."/>
            <person name="Wang X."/>
            <person name="Huang S."/>
            <person name="Wang Y."/>
            <person name="Liu Z."/>
            <person name="Liu W."/>
            <person name="Leng X."/>
            <person name="Peng Y."/>
            <person name="Wang N."/>
            <person name="Wang Y."/>
            <person name="Ma Z."/>
            <person name="Xu X."/>
            <person name="Zhang F."/>
            <person name="Xue H."/>
            <person name="Zhong H."/>
            <person name="Wang Y."/>
            <person name="Zhang K."/>
            <person name="Velt A."/>
            <person name="Avia K."/>
            <person name="Holtgrawe D."/>
            <person name="Grimplet J."/>
            <person name="Matus J.T."/>
            <person name="Ware D."/>
            <person name="Wu X."/>
            <person name="Wang H."/>
            <person name="Liu C."/>
            <person name="Fang Y."/>
            <person name="Rustenholz C."/>
            <person name="Cheng Z."/>
            <person name="Xiao H."/>
            <person name="Zhou Y."/>
        </authorList>
    </citation>
    <scope>NUCLEOTIDE SEQUENCE [LARGE SCALE GENOMIC DNA]</scope>
    <source>
        <strain evidence="3">cv. Pinot noir / PN40024</strain>
        <tissue evidence="2">Leaf</tissue>
    </source>
</reference>
<sequence length="159" mass="17359">MIGGVVVVLCMEFVGRGFRAEALISSPEANIQENGPTASPDPSSTRSLFHRRIEFHLARKPFSGFTNGDGGFRLETLNPTTNAKRPGHRTGPAASSGKKQDGSDHVENGLDPELGIGITFRRIGAGLENLESIKMLEENMKFTRYGEGFSPCQLEHPFR</sequence>
<organism evidence="2 3">
    <name type="scientific">Vitis vinifera</name>
    <name type="common">Grape</name>
    <dbReference type="NCBI Taxonomy" id="29760"/>
    <lineage>
        <taxon>Eukaryota</taxon>
        <taxon>Viridiplantae</taxon>
        <taxon>Streptophyta</taxon>
        <taxon>Embryophyta</taxon>
        <taxon>Tracheophyta</taxon>
        <taxon>Spermatophyta</taxon>
        <taxon>Magnoliopsida</taxon>
        <taxon>eudicotyledons</taxon>
        <taxon>Gunneridae</taxon>
        <taxon>Pentapetalae</taxon>
        <taxon>rosids</taxon>
        <taxon>Vitales</taxon>
        <taxon>Vitaceae</taxon>
        <taxon>Viteae</taxon>
        <taxon>Vitis</taxon>
    </lineage>
</organism>
<evidence type="ECO:0000313" key="2">
    <source>
        <dbReference type="EMBL" id="WJZ98313.1"/>
    </source>
</evidence>
<evidence type="ECO:0000256" key="1">
    <source>
        <dbReference type="SAM" id="MobiDB-lite"/>
    </source>
</evidence>
<dbReference type="EMBL" id="CP126658">
    <property type="protein sequence ID" value="WJZ98313.1"/>
    <property type="molecule type" value="Genomic_DNA"/>
</dbReference>
<proteinExistence type="predicted"/>
<feature type="region of interest" description="Disordered" evidence="1">
    <location>
        <begin position="69"/>
        <end position="111"/>
    </location>
</feature>
<keyword evidence="3" id="KW-1185">Reference proteome</keyword>
<protein>
    <submittedName>
        <fullName evidence="2">Uncharacterized protein</fullName>
    </submittedName>
</protein>
<accession>A0ABY9CSY9</accession>
<name>A0ABY9CSY9_VITVI</name>
<gene>
    <name evidence="2" type="ORF">VitviT2T_016844</name>
</gene>
<feature type="compositionally biased region" description="Basic and acidic residues" evidence="1">
    <location>
        <begin position="98"/>
        <end position="108"/>
    </location>
</feature>
<evidence type="ECO:0000313" key="3">
    <source>
        <dbReference type="Proteomes" id="UP001227230"/>
    </source>
</evidence>
<dbReference type="Proteomes" id="UP001227230">
    <property type="component" value="Chromosome 11"/>
</dbReference>